<dbReference type="EMBL" id="LVLJ01002295">
    <property type="protein sequence ID" value="OAE25782.1"/>
    <property type="molecule type" value="Genomic_DNA"/>
</dbReference>
<organism evidence="2 3">
    <name type="scientific">Marchantia polymorpha subsp. ruderalis</name>
    <dbReference type="NCBI Taxonomy" id="1480154"/>
    <lineage>
        <taxon>Eukaryota</taxon>
        <taxon>Viridiplantae</taxon>
        <taxon>Streptophyta</taxon>
        <taxon>Embryophyta</taxon>
        <taxon>Marchantiophyta</taxon>
        <taxon>Marchantiopsida</taxon>
        <taxon>Marchantiidae</taxon>
        <taxon>Marchantiales</taxon>
        <taxon>Marchantiaceae</taxon>
        <taxon>Marchantia</taxon>
    </lineage>
</organism>
<dbReference type="SUPFAM" id="SSF55729">
    <property type="entry name" value="Acyl-CoA N-acyltransferases (Nat)"/>
    <property type="match status" value="1"/>
</dbReference>
<dbReference type="InterPro" id="IPR016181">
    <property type="entry name" value="Acyl_CoA_acyltransferase"/>
</dbReference>
<dbReference type="PROSITE" id="PS51186">
    <property type="entry name" value="GNAT"/>
    <property type="match status" value="1"/>
</dbReference>
<dbReference type="Pfam" id="PF00583">
    <property type="entry name" value="Acetyltransf_1"/>
    <property type="match status" value="1"/>
</dbReference>
<reference evidence="2" key="1">
    <citation type="submission" date="2016-03" db="EMBL/GenBank/DDBJ databases">
        <title>Mechanisms controlling the formation of the plant cell surface in tip-growing cells are functionally conserved among land plants.</title>
        <authorList>
            <person name="Honkanen S."/>
            <person name="Jones V.A."/>
            <person name="Morieri G."/>
            <person name="Champion C."/>
            <person name="Hetherington A.J."/>
            <person name="Kelly S."/>
            <person name="Saint-Marcoux D."/>
            <person name="Proust H."/>
            <person name="Prescott H."/>
            <person name="Dolan L."/>
        </authorList>
    </citation>
    <scope>NUCLEOTIDE SEQUENCE [LARGE SCALE GENOMIC DNA]</scope>
    <source>
        <tissue evidence="2">Whole gametophyte</tissue>
    </source>
</reference>
<protein>
    <recommendedName>
        <fullName evidence="1">N-acetyltransferase domain-containing protein</fullName>
    </recommendedName>
</protein>
<name>A0A176VZY0_MARPO</name>
<dbReference type="PANTHER" id="PTHR47443">
    <property type="entry name" value="ACYL-COA N-ACYLTRANSFERASES (NAT) SUPERFAMILY PROTEIN"/>
    <property type="match status" value="1"/>
</dbReference>
<accession>A0A176VZY0</accession>
<proteinExistence type="predicted"/>
<feature type="domain" description="N-acetyltransferase" evidence="1">
    <location>
        <begin position="207"/>
        <end position="373"/>
    </location>
</feature>
<dbReference type="Gene3D" id="3.40.630.30">
    <property type="match status" value="1"/>
</dbReference>
<sequence length="377" mass="40927">MSSRSCVWVGDELSLDSVHVGPPTVFGGLGLLRKPGLFAIHIIGEKNGISFPVTVGVCGEAAGNHLRKFANFVGASVVWRQVGMPLGVSQSLTTTLASSRTIYLSNPGISENYVCGRSHIRHCNTVVAKVKCNVASPGDTGSSSEMKLLHTNNCTGISQTAVCNSSLIIREAYLTDFWEVSDTHCGAFFPHVKFPMDFILRSDRAMTMLGNLTLPSDQKRICLVALEALYLDSVETESKGENSKPQFSFLVNLAGAGELSSKVSGALTMDTLAEFLPRRKPLSRRRTGIAYVSNVAVRPSRRRRGIAGRLIKEAQRIARTWGCRSMALHVDVNNAAAEALYLREGFRRVKIPAGAKWPQPQALPGANLQLMMKHLGC</sequence>
<evidence type="ECO:0000259" key="1">
    <source>
        <dbReference type="PROSITE" id="PS51186"/>
    </source>
</evidence>
<dbReference type="CDD" id="cd04301">
    <property type="entry name" value="NAT_SF"/>
    <property type="match status" value="1"/>
</dbReference>
<dbReference type="Proteomes" id="UP000077202">
    <property type="component" value="Unassembled WGS sequence"/>
</dbReference>
<dbReference type="PANTHER" id="PTHR47443:SF3">
    <property type="entry name" value="GCN5-RELATED N-ACETYLTRANSFERASE 4, CHLOROPLASTIC"/>
    <property type="match status" value="1"/>
</dbReference>
<keyword evidence="3" id="KW-1185">Reference proteome</keyword>
<evidence type="ECO:0000313" key="2">
    <source>
        <dbReference type="EMBL" id="OAE25782.1"/>
    </source>
</evidence>
<dbReference type="AlphaFoldDB" id="A0A176VZY0"/>
<gene>
    <name evidence="2" type="ORF">AXG93_4368s2430</name>
</gene>
<evidence type="ECO:0000313" key="3">
    <source>
        <dbReference type="Proteomes" id="UP000077202"/>
    </source>
</evidence>
<dbReference type="InterPro" id="IPR000182">
    <property type="entry name" value="GNAT_dom"/>
</dbReference>
<comment type="caution">
    <text evidence="2">The sequence shown here is derived from an EMBL/GenBank/DDBJ whole genome shotgun (WGS) entry which is preliminary data.</text>
</comment>
<dbReference type="GO" id="GO:0008080">
    <property type="term" value="F:N-acetyltransferase activity"/>
    <property type="evidence" value="ECO:0007669"/>
    <property type="project" value="TreeGrafter"/>
</dbReference>
<dbReference type="GO" id="GO:0009507">
    <property type="term" value="C:chloroplast"/>
    <property type="evidence" value="ECO:0007669"/>
    <property type="project" value="TreeGrafter"/>
</dbReference>